<accession>A0A516KK13</accession>
<dbReference type="KEGG" id="aqt:FN924_16990"/>
<dbReference type="Pfam" id="PF00583">
    <property type="entry name" value="Acetyltransf_1"/>
    <property type="match status" value="1"/>
</dbReference>
<dbReference type="RefSeq" id="WP_143896538.1">
    <property type="nucleotide sequence ID" value="NZ_CP041666.1"/>
</dbReference>
<keyword evidence="3" id="KW-1185">Reference proteome</keyword>
<keyword evidence="2" id="KW-0808">Transferase</keyword>
<dbReference type="Proteomes" id="UP000315215">
    <property type="component" value="Chromosome"/>
</dbReference>
<evidence type="ECO:0000313" key="2">
    <source>
        <dbReference type="EMBL" id="QDP41721.1"/>
    </source>
</evidence>
<organism evidence="2 3">
    <name type="scientific">Radiobacillus deserti</name>
    <dbReference type="NCBI Taxonomy" id="2594883"/>
    <lineage>
        <taxon>Bacteria</taxon>
        <taxon>Bacillati</taxon>
        <taxon>Bacillota</taxon>
        <taxon>Bacilli</taxon>
        <taxon>Bacillales</taxon>
        <taxon>Bacillaceae</taxon>
        <taxon>Radiobacillus</taxon>
    </lineage>
</organism>
<evidence type="ECO:0000259" key="1">
    <source>
        <dbReference type="PROSITE" id="PS51186"/>
    </source>
</evidence>
<dbReference type="AlphaFoldDB" id="A0A516KK13"/>
<sequence>MRVVIMKDVQQFSARIEPLLLRKEACNNLMLGILEREKTSQNGEVLMGLVEKDNHFVYGFIQTPPHDLVLPDIEIQPDIFPVLARWFIENQIKLPGVIGSREVADAFVQAWSQETKLPVTLHMEQLIYQLTHVNDIGSAPGRLTLAKEADKDLYVKWMQQFGRETNEEGIQDRAHSLITHFLKMNSLFVWEVDGVPVSMVNQSRKTKNGVTINAVYTPDEYKRKGYATTSVTTLTQKLLEEGNRFCALYTDKANPTSNQIYQRIGYKTVGDSIVYKFGD</sequence>
<gene>
    <name evidence="2" type="ORF">FN924_16990</name>
</gene>
<name>A0A516KK13_9BACI</name>
<dbReference type="InterPro" id="IPR000182">
    <property type="entry name" value="GNAT_dom"/>
</dbReference>
<dbReference type="Gene3D" id="3.40.630.30">
    <property type="match status" value="1"/>
</dbReference>
<dbReference type="SUPFAM" id="SSF55729">
    <property type="entry name" value="Acyl-CoA N-acyltransferases (Nat)"/>
    <property type="match status" value="1"/>
</dbReference>
<dbReference type="OrthoDB" id="3174529at2"/>
<proteinExistence type="predicted"/>
<evidence type="ECO:0000313" key="3">
    <source>
        <dbReference type="Proteomes" id="UP000315215"/>
    </source>
</evidence>
<dbReference type="EMBL" id="CP041666">
    <property type="protein sequence ID" value="QDP41721.1"/>
    <property type="molecule type" value="Genomic_DNA"/>
</dbReference>
<reference evidence="2 3" key="1">
    <citation type="submission" date="2019-07" db="EMBL/GenBank/DDBJ databases">
        <authorList>
            <person name="Li J."/>
        </authorList>
    </citation>
    <scope>NUCLEOTIDE SEQUENCE [LARGE SCALE GENOMIC DNA]</scope>
    <source>
        <strain evidence="2 3">TKL69</strain>
    </source>
</reference>
<feature type="domain" description="N-acetyltransferase" evidence="1">
    <location>
        <begin position="141"/>
        <end position="279"/>
    </location>
</feature>
<protein>
    <submittedName>
        <fullName evidence="2">GNAT family N-acetyltransferase</fullName>
    </submittedName>
</protein>
<dbReference type="PROSITE" id="PS51186">
    <property type="entry name" value="GNAT"/>
    <property type="match status" value="1"/>
</dbReference>
<dbReference type="GO" id="GO:0016747">
    <property type="term" value="F:acyltransferase activity, transferring groups other than amino-acyl groups"/>
    <property type="evidence" value="ECO:0007669"/>
    <property type="project" value="InterPro"/>
</dbReference>
<dbReference type="InterPro" id="IPR016181">
    <property type="entry name" value="Acyl_CoA_acyltransferase"/>
</dbReference>